<sequence length="184" mass="20330">MPYILYSSRLGRPLARIDANVTDAVLDDGLLALPCEEGADPDAAEHWREVAAAMPEPTPEDLLARAKARKLREINDACDAALGALTSTYPAHELDTFSKQESEARSWLSDTTVETPFLDALAAARGLEKEELVRRVLAKAELFAVTSGFLIGQRQRYEDQLALIQTVDEVEDIVPRYHLPEVQA</sequence>
<reference evidence="1" key="1">
    <citation type="journal article" date="2021" name="Proc. Natl. Acad. Sci. U.S.A.">
        <title>A Catalog of Tens of Thousands of Viruses from Human Metagenomes Reveals Hidden Associations with Chronic Diseases.</title>
        <authorList>
            <person name="Tisza M.J."/>
            <person name="Buck C.B."/>
        </authorList>
    </citation>
    <scope>NUCLEOTIDE SEQUENCE</scope>
    <source>
        <strain evidence="1">CtGRa7</strain>
    </source>
</reference>
<protein>
    <submittedName>
        <fullName evidence="1">Uncharacterized protein</fullName>
    </submittedName>
</protein>
<accession>A0A8S5N0Y6</accession>
<dbReference type="EMBL" id="BK015027">
    <property type="protein sequence ID" value="DAD87795.1"/>
    <property type="molecule type" value="Genomic_DNA"/>
</dbReference>
<name>A0A8S5N0Y6_9CAUD</name>
<evidence type="ECO:0000313" key="1">
    <source>
        <dbReference type="EMBL" id="DAD87795.1"/>
    </source>
</evidence>
<organism evidence="1">
    <name type="scientific">Myoviridae sp. ctGRa7</name>
    <dbReference type="NCBI Taxonomy" id="2826633"/>
    <lineage>
        <taxon>Viruses</taxon>
        <taxon>Duplodnaviria</taxon>
        <taxon>Heunggongvirae</taxon>
        <taxon>Uroviricota</taxon>
        <taxon>Caudoviricetes</taxon>
    </lineage>
</organism>
<proteinExistence type="predicted"/>